<evidence type="ECO:0000313" key="2">
    <source>
        <dbReference type="Proteomes" id="UP000008907"/>
    </source>
</evidence>
<evidence type="ECO:0008006" key="3">
    <source>
        <dbReference type="Google" id="ProtNLM"/>
    </source>
</evidence>
<dbReference type="AlphaFoldDB" id="A0A7U3ZT08"/>
<accession>A0A7U3ZT08</accession>
<evidence type="ECO:0000313" key="1">
    <source>
        <dbReference type="EMBL" id="AEM69011.1"/>
    </source>
</evidence>
<name>A0A7U3ZT08_MYCPK</name>
<protein>
    <recommendedName>
        <fullName evidence="3">N-acetyltransferase domain-containing protein</fullName>
    </recommendedName>
</protein>
<dbReference type="EMBL" id="CP003021">
    <property type="protein sequence ID" value="AEM69011.1"/>
    <property type="molecule type" value="Genomic_DNA"/>
</dbReference>
<sequence>MSQYSLIFNYRENKHYNLELNSIIKKRGLNTYEEWVLKNQLDSGFTPVCAVNERNGVLGVCGFVKNGIAINKMTINSLLVANQFIKSKSGNDHMVDQLIKGLVEKYERIVDVFYSFSNVENDPVLIRNGFKKVREYTYFMQWDPEFEPKASVVKKLYPELNNKELEFIKEQLFHTARDNSLFSIKEDRNLQIYNLLKYYKNNVYYLPNLDAVVIFAINGHTFQLLGVYSKKEIDIKTLLEAVVPKGISLIEFYFVPNIKNKFVVKELRKIMVGEEHHRSFLYIKENTTNLEISKFVFPLLNRLK</sequence>
<gene>
    <name evidence="1" type="ordered locus">MPUT_0674</name>
</gene>
<dbReference type="Proteomes" id="UP000008907">
    <property type="component" value="Chromosome"/>
</dbReference>
<proteinExistence type="predicted"/>
<dbReference type="KEGG" id="mpf:MPUT_0674"/>
<dbReference type="RefSeq" id="WP_014035366.1">
    <property type="nucleotide sequence ID" value="NC_015946.1"/>
</dbReference>
<reference evidence="1 2" key="1">
    <citation type="journal article" date="2011" name="J. Bacteriol.">
        <title>Genome Sequence of Mycoplasma putrefaciens Type Strain KS1.</title>
        <authorList>
            <person name="Calcutt M.J."/>
            <person name="Foecking M.F."/>
        </authorList>
    </citation>
    <scope>NUCLEOTIDE SEQUENCE [LARGE SCALE GENOMIC DNA]</scope>
    <source>
        <strain evidence="2">ATCC 15718 / NCTC 10155 / C30 KS-1 / KS-1</strain>
    </source>
</reference>
<organism evidence="1 2">
    <name type="scientific">Mycoplasma putrefaciens (strain ATCC 15718 / NCTC 10155 / C30 KS-1 / KS-1)</name>
    <dbReference type="NCBI Taxonomy" id="743965"/>
    <lineage>
        <taxon>Bacteria</taxon>
        <taxon>Bacillati</taxon>
        <taxon>Mycoplasmatota</taxon>
        <taxon>Mollicutes</taxon>
        <taxon>Mycoplasmataceae</taxon>
        <taxon>Mycoplasma</taxon>
    </lineage>
</organism>